<dbReference type="InterPro" id="IPR008613">
    <property type="entry name" value="Excalibur_Ca-bd_domain"/>
</dbReference>
<organism evidence="4 5">
    <name type="scientific">Nocardia cyriacigeorgica</name>
    <dbReference type="NCBI Taxonomy" id="135487"/>
    <lineage>
        <taxon>Bacteria</taxon>
        <taxon>Bacillati</taxon>
        <taxon>Actinomycetota</taxon>
        <taxon>Actinomycetes</taxon>
        <taxon>Mycobacteriales</taxon>
        <taxon>Nocardiaceae</taxon>
        <taxon>Nocardia</taxon>
    </lineage>
</organism>
<feature type="region of interest" description="Disordered" evidence="1">
    <location>
        <begin position="51"/>
        <end position="72"/>
    </location>
</feature>
<accession>A0A5R8NFJ1</accession>
<reference evidence="4 5" key="1">
    <citation type="submission" date="2019-05" db="EMBL/GenBank/DDBJ databases">
        <title>Genomes sequences of two Nocardia cyriacigeorgica environmental isolates, type strains Nocardia asteroides ATCC 19247 and Nocardia cyriacigeorgica DSM 44484.</title>
        <authorList>
            <person name="Vautrin F."/>
            <person name="Bergeron E."/>
            <person name="Dubost A."/>
            <person name="Abrouk D."/>
            <person name="Rodriguez Nava V."/>
            <person name="Pujic P."/>
        </authorList>
    </citation>
    <scope>NUCLEOTIDE SEQUENCE [LARGE SCALE GENOMIC DNA]</scope>
    <source>
        <strain evidence="4 5">EML 446</strain>
    </source>
</reference>
<dbReference type="RefSeq" id="WP_138451093.1">
    <property type="nucleotide sequence ID" value="NZ_VBUT01000010.1"/>
</dbReference>
<feature type="region of interest" description="Disordered" evidence="1">
    <location>
        <begin position="92"/>
        <end position="116"/>
    </location>
</feature>
<dbReference type="SMART" id="SM00894">
    <property type="entry name" value="Excalibur"/>
    <property type="match status" value="1"/>
</dbReference>
<comment type="caution">
    <text evidence="4">The sequence shown here is derived from an EMBL/GenBank/DDBJ whole genome shotgun (WGS) entry which is preliminary data.</text>
</comment>
<feature type="chain" id="PRO_5024454074" evidence="2">
    <location>
        <begin position="35"/>
        <end position="116"/>
    </location>
</feature>
<gene>
    <name evidence="4" type="ORF">FEK34_23560</name>
</gene>
<feature type="compositionally biased region" description="Basic and acidic residues" evidence="1">
    <location>
        <begin position="95"/>
        <end position="116"/>
    </location>
</feature>
<evidence type="ECO:0000259" key="3">
    <source>
        <dbReference type="SMART" id="SM00894"/>
    </source>
</evidence>
<dbReference type="Proteomes" id="UP000306378">
    <property type="component" value="Unassembled WGS sequence"/>
</dbReference>
<dbReference type="Pfam" id="PF05901">
    <property type="entry name" value="Excalibur"/>
    <property type="match status" value="1"/>
</dbReference>
<sequence length="116" mass="11403">MKLSTNRPVHALGVAAAGMLAASALLFAAPAASADPLTDLLCNSGSAQFCPPPAPAPGAPAPGAPAPEAPAPGAPAPGVYYKNCDAARNAGVAPLHRDDPGYAPHLDRDNDGIACE</sequence>
<dbReference type="EMBL" id="VBUT01000010">
    <property type="protein sequence ID" value="TLF74366.1"/>
    <property type="molecule type" value="Genomic_DNA"/>
</dbReference>
<evidence type="ECO:0000256" key="2">
    <source>
        <dbReference type="SAM" id="SignalP"/>
    </source>
</evidence>
<feature type="signal peptide" evidence="2">
    <location>
        <begin position="1"/>
        <end position="34"/>
    </location>
</feature>
<evidence type="ECO:0000313" key="5">
    <source>
        <dbReference type="Proteomes" id="UP000306378"/>
    </source>
</evidence>
<proteinExistence type="predicted"/>
<name>A0A5R8NFJ1_9NOCA</name>
<evidence type="ECO:0000256" key="1">
    <source>
        <dbReference type="SAM" id="MobiDB-lite"/>
    </source>
</evidence>
<feature type="domain" description="Excalibur calcium-binding" evidence="3">
    <location>
        <begin position="80"/>
        <end position="116"/>
    </location>
</feature>
<protein>
    <submittedName>
        <fullName evidence="4">Excalibur calcium-binding domain-containing protein</fullName>
    </submittedName>
</protein>
<keyword evidence="2" id="KW-0732">Signal</keyword>
<dbReference type="AlphaFoldDB" id="A0A5R8NFJ1"/>
<evidence type="ECO:0000313" key="4">
    <source>
        <dbReference type="EMBL" id="TLF74366.1"/>
    </source>
</evidence>